<keyword evidence="1" id="KW-1133">Transmembrane helix</keyword>
<keyword evidence="3" id="KW-1185">Reference proteome</keyword>
<dbReference type="OMA" id="EAYSIHR"/>
<feature type="transmembrane region" description="Helical" evidence="1">
    <location>
        <begin position="69"/>
        <end position="94"/>
    </location>
</feature>
<dbReference type="EMBL" id="KK116198">
    <property type="protein sequence ID" value="KFM67038.1"/>
    <property type="molecule type" value="Genomic_DNA"/>
</dbReference>
<name>A0A087TPJ9_STEMI</name>
<gene>
    <name evidence="2" type="ORF">X975_21035</name>
</gene>
<reference evidence="2 3" key="1">
    <citation type="submission" date="2013-11" db="EMBL/GenBank/DDBJ databases">
        <title>Genome sequencing of Stegodyphus mimosarum.</title>
        <authorList>
            <person name="Bechsgaard J."/>
        </authorList>
    </citation>
    <scope>NUCLEOTIDE SEQUENCE [LARGE SCALE GENOMIC DNA]</scope>
</reference>
<proteinExistence type="predicted"/>
<evidence type="ECO:0000313" key="3">
    <source>
        <dbReference type="Proteomes" id="UP000054359"/>
    </source>
</evidence>
<accession>A0A087TPJ9</accession>
<dbReference type="OrthoDB" id="6411655at2759"/>
<evidence type="ECO:0000256" key="1">
    <source>
        <dbReference type="SAM" id="Phobius"/>
    </source>
</evidence>
<keyword evidence="1" id="KW-0812">Transmembrane</keyword>
<keyword evidence="1" id="KW-0472">Membrane</keyword>
<dbReference type="AlphaFoldDB" id="A0A087TPJ9"/>
<feature type="non-terminal residue" evidence="2">
    <location>
        <position position="227"/>
    </location>
</feature>
<organism evidence="2 3">
    <name type="scientific">Stegodyphus mimosarum</name>
    <name type="common">African social velvet spider</name>
    <dbReference type="NCBI Taxonomy" id="407821"/>
    <lineage>
        <taxon>Eukaryota</taxon>
        <taxon>Metazoa</taxon>
        <taxon>Ecdysozoa</taxon>
        <taxon>Arthropoda</taxon>
        <taxon>Chelicerata</taxon>
        <taxon>Arachnida</taxon>
        <taxon>Araneae</taxon>
        <taxon>Araneomorphae</taxon>
        <taxon>Entelegynae</taxon>
        <taxon>Eresoidea</taxon>
        <taxon>Eresidae</taxon>
        <taxon>Stegodyphus</taxon>
    </lineage>
</organism>
<protein>
    <submittedName>
        <fullName evidence="2">Uncharacterized protein</fullName>
    </submittedName>
</protein>
<feature type="transmembrane region" description="Helical" evidence="1">
    <location>
        <begin position="114"/>
        <end position="137"/>
    </location>
</feature>
<evidence type="ECO:0000313" key="2">
    <source>
        <dbReference type="EMBL" id="KFM67038.1"/>
    </source>
</evidence>
<sequence>MEEISTLGNKERNLHSSSVFRYLLQKLKHISRRYSMLNIPDNTNGNLFNNHLDMQKPLQENSTFARIPIVIACSIVVFILFIAGTATTVISYPPPPNGSSGRRMPTALDGDYKLLGPLLLMAGSFFLIIDIVLCAAVTKDAYYSSRIIRPVSNMTTATGQVVGGPFFLAVPRSSDQHVSPLMRTLWPMPNAPLPDFSEDVGSPKRAKVRAATATLSRCHQPPYNPDA</sequence>
<dbReference type="Proteomes" id="UP000054359">
    <property type="component" value="Unassembled WGS sequence"/>
</dbReference>